<keyword evidence="4 14" id="KW-0963">Cytoplasm</keyword>
<dbReference type="InterPro" id="IPR050061">
    <property type="entry name" value="MurCDEF_pg_biosynth"/>
</dbReference>
<evidence type="ECO:0000256" key="14">
    <source>
        <dbReference type="HAMAP-Rule" id="MF_00046"/>
    </source>
</evidence>
<dbReference type="FunFam" id="3.40.1190.10:FF:000001">
    <property type="entry name" value="UDP-N-acetylmuramate--L-alanine ligase"/>
    <property type="match status" value="1"/>
</dbReference>
<evidence type="ECO:0000256" key="12">
    <source>
        <dbReference type="ARBA" id="ARBA00023316"/>
    </source>
</evidence>
<keyword evidence="9 14" id="KW-0133">Cell shape</keyword>
<dbReference type="InterPro" id="IPR036615">
    <property type="entry name" value="Mur_ligase_C_dom_sf"/>
</dbReference>
<evidence type="ECO:0000256" key="13">
    <source>
        <dbReference type="ARBA" id="ARBA00047833"/>
    </source>
</evidence>
<evidence type="ECO:0000259" key="17">
    <source>
        <dbReference type="Pfam" id="PF08245"/>
    </source>
</evidence>
<comment type="subcellular location">
    <subcellularLocation>
        <location evidence="1 14">Cytoplasm</location>
    </subcellularLocation>
</comment>
<evidence type="ECO:0000313" key="19">
    <source>
        <dbReference type="Proteomes" id="UP000199677"/>
    </source>
</evidence>
<dbReference type="GO" id="GO:0051301">
    <property type="term" value="P:cell division"/>
    <property type="evidence" value="ECO:0007669"/>
    <property type="project" value="UniProtKB-KW"/>
</dbReference>
<comment type="pathway">
    <text evidence="2 14">Cell wall biogenesis; peptidoglycan biosynthesis.</text>
</comment>
<dbReference type="Gene3D" id="3.40.50.720">
    <property type="entry name" value="NAD(P)-binding Rossmann-like Domain"/>
    <property type="match status" value="1"/>
</dbReference>
<dbReference type="Pfam" id="PF01225">
    <property type="entry name" value="Mur_ligase"/>
    <property type="match status" value="1"/>
</dbReference>
<dbReference type="GO" id="GO:0008763">
    <property type="term" value="F:UDP-N-acetylmuramate-L-alanine ligase activity"/>
    <property type="evidence" value="ECO:0007669"/>
    <property type="project" value="UniProtKB-UniRule"/>
</dbReference>
<gene>
    <name evidence="14" type="primary">murC</name>
    <name evidence="18" type="ORF">SAMN04487951_103164</name>
</gene>
<evidence type="ECO:0000256" key="8">
    <source>
        <dbReference type="ARBA" id="ARBA00022840"/>
    </source>
</evidence>
<dbReference type="SUPFAM" id="SSF53244">
    <property type="entry name" value="MurD-like peptide ligases, peptide-binding domain"/>
    <property type="match status" value="1"/>
</dbReference>
<accession>A0A1G9ZKT4</accession>
<dbReference type="EMBL" id="FNII01000003">
    <property type="protein sequence ID" value="SDN21900.1"/>
    <property type="molecule type" value="Genomic_DNA"/>
</dbReference>
<dbReference type="Gene3D" id="3.40.1190.10">
    <property type="entry name" value="Mur-like, catalytic domain"/>
    <property type="match status" value="1"/>
</dbReference>
<evidence type="ECO:0000313" key="18">
    <source>
        <dbReference type="EMBL" id="SDN21900.1"/>
    </source>
</evidence>
<dbReference type="SUPFAM" id="SSF53623">
    <property type="entry name" value="MurD-like peptide ligases, catalytic domain"/>
    <property type="match status" value="1"/>
</dbReference>
<proteinExistence type="inferred from homology"/>
<comment type="function">
    <text evidence="14">Cell wall formation.</text>
</comment>
<evidence type="ECO:0000256" key="4">
    <source>
        <dbReference type="ARBA" id="ARBA00022490"/>
    </source>
</evidence>
<evidence type="ECO:0000256" key="6">
    <source>
        <dbReference type="ARBA" id="ARBA00022618"/>
    </source>
</evidence>
<keyword evidence="6 14" id="KW-0132">Cell division</keyword>
<evidence type="ECO:0000256" key="1">
    <source>
        <dbReference type="ARBA" id="ARBA00004496"/>
    </source>
</evidence>
<keyword evidence="19" id="KW-1185">Reference proteome</keyword>
<comment type="catalytic activity">
    <reaction evidence="13 14">
        <text>UDP-N-acetyl-alpha-D-muramate + L-alanine + ATP = UDP-N-acetyl-alpha-D-muramoyl-L-alanine + ADP + phosphate + H(+)</text>
        <dbReference type="Rhea" id="RHEA:23372"/>
        <dbReference type="ChEBI" id="CHEBI:15378"/>
        <dbReference type="ChEBI" id="CHEBI:30616"/>
        <dbReference type="ChEBI" id="CHEBI:43474"/>
        <dbReference type="ChEBI" id="CHEBI:57972"/>
        <dbReference type="ChEBI" id="CHEBI:70757"/>
        <dbReference type="ChEBI" id="CHEBI:83898"/>
        <dbReference type="ChEBI" id="CHEBI:456216"/>
        <dbReference type="EC" id="6.3.2.8"/>
    </reaction>
</comment>
<dbReference type="UniPathway" id="UPA00219"/>
<dbReference type="STRING" id="416873.SAMN04487951_103164"/>
<dbReference type="Pfam" id="PF08245">
    <property type="entry name" value="Mur_ligase_M"/>
    <property type="match status" value="1"/>
</dbReference>
<feature type="domain" description="Mur ligase N-terminal catalytic" evidence="15">
    <location>
        <begin position="25"/>
        <end position="123"/>
    </location>
</feature>
<keyword evidence="5 14" id="KW-0436">Ligase</keyword>
<evidence type="ECO:0000259" key="15">
    <source>
        <dbReference type="Pfam" id="PF01225"/>
    </source>
</evidence>
<comment type="similarity">
    <text evidence="14">Belongs to the MurCDEF family.</text>
</comment>
<feature type="binding site" evidence="14">
    <location>
        <begin position="130"/>
        <end position="136"/>
    </location>
    <ligand>
        <name>ATP</name>
        <dbReference type="ChEBI" id="CHEBI:30616"/>
    </ligand>
</feature>
<dbReference type="EC" id="6.3.2.8" evidence="3 14"/>
<dbReference type="InterPro" id="IPR013221">
    <property type="entry name" value="Mur_ligase_cen"/>
</dbReference>
<dbReference type="GO" id="GO:0005737">
    <property type="term" value="C:cytoplasm"/>
    <property type="evidence" value="ECO:0007669"/>
    <property type="project" value="UniProtKB-SubCell"/>
</dbReference>
<dbReference type="GO" id="GO:0009252">
    <property type="term" value="P:peptidoglycan biosynthetic process"/>
    <property type="evidence" value="ECO:0007669"/>
    <property type="project" value="UniProtKB-UniRule"/>
</dbReference>
<dbReference type="HAMAP" id="MF_00046">
    <property type="entry name" value="MurC"/>
    <property type="match status" value="1"/>
</dbReference>
<evidence type="ECO:0000256" key="9">
    <source>
        <dbReference type="ARBA" id="ARBA00022960"/>
    </source>
</evidence>
<dbReference type="InterPro" id="IPR005758">
    <property type="entry name" value="UDP-N-AcMur_Ala_ligase_MurC"/>
</dbReference>
<dbReference type="AlphaFoldDB" id="A0A1G9ZKT4"/>
<evidence type="ECO:0000256" key="10">
    <source>
        <dbReference type="ARBA" id="ARBA00022984"/>
    </source>
</evidence>
<keyword evidence="8 14" id="KW-0067">ATP-binding</keyword>
<keyword evidence="10 14" id="KW-0573">Peptidoglycan synthesis</keyword>
<dbReference type="GO" id="GO:0008360">
    <property type="term" value="P:regulation of cell shape"/>
    <property type="evidence" value="ECO:0007669"/>
    <property type="project" value="UniProtKB-KW"/>
</dbReference>
<feature type="domain" description="Mur ligase C-terminal" evidence="16">
    <location>
        <begin position="331"/>
        <end position="467"/>
    </location>
</feature>
<dbReference type="InterPro" id="IPR036565">
    <property type="entry name" value="Mur-like_cat_sf"/>
</dbReference>
<dbReference type="Proteomes" id="UP000199677">
    <property type="component" value="Unassembled WGS sequence"/>
</dbReference>
<evidence type="ECO:0000256" key="11">
    <source>
        <dbReference type="ARBA" id="ARBA00023306"/>
    </source>
</evidence>
<dbReference type="PANTHER" id="PTHR43445">
    <property type="entry name" value="UDP-N-ACETYLMURAMATE--L-ALANINE LIGASE-RELATED"/>
    <property type="match status" value="1"/>
</dbReference>
<dbReference type="PANTHER" id="PTHR43445:SF3">
    <property type="entry name" value="UDP-N-ACETYLMURAMATE--L-ALANINE LIGASE"/>
    <property type="match status" value="1"/>
</dbReference>
<evidence type="ECO:0000256" key="7">
    <source>
        <dbReference type="ARBA" id="ARBA00022741"/>
    </source>
</evidence>
<evidence type="ECO:0000256" key="3">
    <source>
        <dbReference type="ARBA" id="ARBA00012211"/>
    </source>
</evidence>
<dbReference type="GO" id="GO:0071555">
    <property type="term" value="P:cell wall organization"/>
    <property type="evidence" value="ECO:0007669"/>
    <property type="project" value="UniProtKB-KW"/>
</dbReference>
<dbReference type="Pfam" id="PF02875">
    <property type="entry name" value="Mur_ligase_C"/>
    <property type="match status" value="1"/>
</dbReference>
<keyword evidence="11 14" id="KW-0131">Cell cycle</keyword>
<feature type="domain" description="Mur ligase central" evidence="17">
    <location>
        <begin position="128"/>
        <end position="309"/>
    </location>
</feature>
<dbReference type="InterPro" id="IPR004101">
    <property type="entry name" value="Mur_ligase_C"/>
</dbReference>
<dbReference type="SUPFAM" id="SSF51984">
    <property type="entry name" value="MurCD N-terminal domain"/>
    <property type="match status" value="1"/>
</dbReference>
<reference evidence="19" key="1">
    <citation type="submission" date="2016-10" db="EMBL/GenBank/DDBJ databases">
        <authorList>
            <person name="Varghese N."/>
            <person name="Submissions S."/>
        </authorList>
    </citation>
    <scope>NUCLEOTIDE SEQUENCE [LARGE SCALE GENOMIC DNA]</scope>
    <source>
        <strain evidence="19">CGMCC 1.6494</strain>
    </source>
</reference>
<protein>
    <recommendedName>
        <fullName evidence="3 14">UDP-N-acetylmuramate--L-alanine ligase</fullName>
        <ecNumber evidence="3 14">6.3.2.8</ecNumber>
    </recommendedName>
    <alternativeName>
        <fullName evidence="14">UDP-N-acetylmuramoyl-L-alanine synthetase</fullName>
    </alternativeName>
</protein>
<organism evidence="18 19">
    <name type="scientific">Vreelandella arcis</name>
    <dbReference type="NCBI Taxonomy" id="416873"/>
    <lineage>
        <taxon>Bacteria</taxon>
        <taxon>Pseudomonadati</taxon>
        <taxon>Pseudomonadota</taxon>
        <taxon>Gammaproteobacteria</taxon>
        <taxon>Oceanospirillales</taxon>
        <taxon>Halomonadaceae</taxon>
        <taxon>Vreelandella</taxon>
    </lineage>
</organism>
<dbReference type="NCBIfam" id="TIGR01082">
    <property type="entry name" value="murC"/>
    <property type="match status" value="1"/>
</dbReference>
<keyword evidence="7 14" id="KW-0547">Nucleotide-binding</keyword>
<dbReference type="InterPro" id="IPR000713">
    <property type="entry name" value="Mur_ligase_N"/>
</dbReference>
<evidence type="ECO:0000259" key="16">
    <source>
        <dbReference type="Pfam" id="PF02875"/>
    </source>
</evidence>
<dbReference type="GO" id="GO:0005524">
    <property type="term" value="F:ATP binding"/>
    <property type="evidence" value="ECO:0007669"/>
    <property type="project" value="UniProtKB-UniRule"/>
</dbReference>
<evidence type="ECO:0000256" key="5">
    <source>
        <dbReference type="ARBA" id="ARBA00022598"/>
    </source>
</evidence>
<sequence>MTDFETKPVPSTAVPSGPGMRRIRRIHFVGIGGAGMCGIAEVLANQGYAVSGSDLKHSPVTERLNQCGVCVSIGHAEEHVAGADVVVVSSAIDHTNPEIRWAHDHRVPVVRRAEMLAELMRFRHGIAVAGTHGKTTTTSLTATLLAEGGLDPTFVIGGKLTSAGTNARLGEGDYLVAEADESDASFLHLQPMMSIVTNIDADHMATYGGDFSRLKSTFVEFLHNLPFYGLAVLCIDDANVRELSEKVKRQFVTYGFDADADYRIVDFSQQEGEVSFTALRPGGAEPLPIRLAMPGRHNALNAMAAIVVATDAGVSDAAITRALAGFAGIGRRFQVHGHFPTSSGGEVMLVDDYGHHPREVDMVIQAVRAGWPERRLVMLYQPHRYSRTRDLYEDFVRVLSQVDTLVLLDVYSAGESVIPGAEGRTLAGSIRQRGEVDPIFVEHKHELPGLLSNVLRPGDILITQGAGDVGGISLRLAQAQMALNEVDL</sequence>
<keyword evidence="12 14" id="KW-0961">Cell wall biogenesis/degradation</keyword>
<evidence type="ECO:0000256" key="2">
    <source>
        <dbReference type="ARBA" id="ARBA00004752"/>
    </source>
</evidence>
<dbReference type="Gene3D" id="3.90.190.20">
    <property type="entry name" value="Mur ligase, C-terminal domain"/>
    <property type="match status" value="1"/>
</dbReference>
<name>A0A1G9ZKT4_9GAMM</name>